<keyword evidence="3" id="KW-1185">Reference proteome</keyword>
<proteinExistence type="predicted"/>
<dbReference type="AlphaFoldDB" id="A0A409XW04"/>
<feature type="non-terminal residue" evidence="2">
    <location>
        <position position="305"/>
    </location>
</feature>
<accession>A0A409XW04</accession>
<evidence type="ECO:0000313" key="3">
    <source>
        <dbReference type="Proteomes" id="UP000283269"/>
    </source>
</evidence>
<comment type="caution">
    <text evidence="2">The sequence shown here is derived from an EMBL/GenBank/DDBJ whole genome shotgun (WGS) entry which is preliminary data.</text>
</comment>
<sequence length="305" mass="34016">MAKDNPQSSKESKFFSWLGKSRSRRPSTTPTQSTSSLPLASSTADSRGETALESSIATIPSRHRTAALSDALPPASFLVVQDETKSSAQQATTTTTSLDQSRGLVSNPPEDGQTVPKTASSTKDVLGVIGRSILTLTVRLPEILDGNPVKMALGLVKLIIEIQQAVADNMDAVKQSLTSTRAQLETVEKELGDWTPKTPQEGQWIDQFKLTLEEELHTLIELSNEWLVRKVADHEDEKTCITGIFERIREARVQFELVIGIRVFKSVYEMERVLRKLLFNGLTHSKIADHKYHLESQEERHVRRE</sequence>
<feature type="region of interest" description="Disordered" evidence="1">
    <location>
        <begin position="88"/>
        <end position="120"/>
    </location>
</feature>
<dbReference type="InParanoid" id="A0A409XW04"/>
<evidence type="ECO:0000313" key="2">
    <source>
        <dbReference type="EMBL" id="PPQ94932.1"/>
    </source>
</evidence>
<evidence type="ECO:0000256" key="1">
    <source>
        <dbReference type="SAM" id="MobiDB-lite"/>
    </source>
</evidence>
<protein>
    <submittedName>
        <fullName evidence="2">Uncharacterized protein</fullName>
    </submittedName>
</protein>
<gene>
    <name evidence="2" type="ORF">CVT25_004418</name>
</gene>
<dbReference type="EMBL" id="NHYD01000192">
    <property type="protein sequence ID" value="PPQ94932.1"/>
    <property type="molecule type" value="Genomic_DNA"/>
</dbReference>
<feature type="compositionally biased region" description="Low complexity" evidence="1">
    <location>
        <begin position="26"/>
        <end position="44"/>
    </location>
</feature>
<feature type="compositionally biased region" description="Low complexity" evidence="1">
    <location>
        <begin position="88"/>
        <end position="97"/>
    </location>
</feature>
<feature type="region of interest" description="Disordered" evidence="1">
    <location>
        <begin position="1"/>
        <end position="58"/>
    </location>
</feature>
<dbReference type="STRING" id="93625.A0A409XW04"/>
<name>A0A409XW04_PSICY</name>
<dbReference type="OrthoDB" id="3063246at2759"/>
<reference evidence="2 3" key="1">
    <citation type="journal article" date="2018" name="Evol. Lett.">
        <title>Horizontal gene cluster transfer increased hallucinogenic mushroom diversity.</title>
        <authorList>
            <person name="Reynolds H.T."/>
            <person name="Vijayakumar V."/>
            <person name="Gluck-Thaler E."/>
            <person name="Korotkin H.B."/>
            <person name="Matheny P.B."/>
            <person name="Slot J.C."/>
        </authorList>
    </citation>
    <scope>NUCLEOTIDE SEQUENCE [LARGE SCALE GENOMIC DNA]</scope>
    <source>
        <strain evidence="2 3">2631</strain>
    </source>
</reference>
<dbReference type="Proteomes" id="UP000283269">
    <property type="component" value="Unassembled WGS sequence"/>
</dbReference>
<organism evidence="2 3">
    <name type="scientific">Psilocybe cyanescens</name>
    <dbReference type="NCBI Taxonomy" id="93625"/>
    <lineage>
        <taxon>Eukaryota</taxon>
        <taxon>Fungi</taxon>
        <taxon>Dikarya</taxon>
        <taxon>Basidiomycota</taxon>
        <taxon>Agaricomycotina</taxon>
        <taxon>Agaricomycetes</taxon>
        <taxon>Agaricomycetidae</taxon>
        <taxon>Agaricales</taxon>
        <taxon>Agaricineae</taxon>
        <taxon>Strophariaceae</taxon>
        <taxon>Psilocybe</taxon>
    </lineage>
</organism>